<dbReference type="Pfam" id="PF02705">
    <property type="entry name" value="K_trans"/>
    <property type="match status" value="1"/>
</dbReference>
<keyword evidence="5" id="KW-0630">Potassium</keyword>
<feature type="transmembrane region" description="Helical" evidence="9">
    <location>
        <begin position="327"/>
        <end position="348"/>
    </location>
</feature>
<protein>
    <recommendedName>
        <fullName evidence="14">Potassium transporter</fullName>
    </recommendedName>
</protein>
<feature type="transmembrane region" description="Helical" evidence="9">
    <location>
        <begin position="415"/>
        <end position="436"/>
    </location>
</feature>
<keyword evidence="13" id="KW-1185">Reference proteome</keyword>
<keyword evidence="4 9" id="KW-0812">Transmembrane</keyword>
<dbReference type="EMBL" id="JAEPRB010000012">
    <property type="protein sequence ID" value="KAG2226857.1"/>
    <property type="molecule type" value="Genomic_DNA"/>
</dbReference>
<evidence type="ECO:0000256" key="2">
    <source>
        <dbReference type="ARBA" id="ARBA00022448"/>
    </source>
</evidence>
<dbReference type="Pfam" id="PF22776">
    <property type="entry name" value="K_trans_C"/>
    <property type="match status" value="1"/>
</dbReference>
<evidence type="ECO:0000259" key="11">
    <source>
        <dbReference type="Pfam" id="PF22776"/>
    </source>
</evidence>
<dbReference type="InterPro" id="IPR003855">
    <property type="entry name" value="K+_transporter"/>
</dbReference>
<evidence type="ECO:0000313" key="12">
    <source>
        <dbReference type="EMBL" id="KAG2226857.1"/>
    </source>
</evidence>
<gene>
    <name evidence="12" type="ORF">INT45_010136</name>
</gene>
<dbReference type="OrthoDB" id="504708at2759"/>
<feature type="transmembrane region" description="Helical" evidence="9">
    <location>
        <begin position="448"/>
        <end position="470"/>
    </location>
</feature>
<keyword evidence="2" id="KW-0813">Transport</keyword>
<accession>A0A8H7SEU5</accession>
<reference evidence="12 13" key="1">
    <citation type="submission" date="2020-12" db="EMBL/GenBank/DDBJ databases">
        <title>Metabolic potential, ecology and presence of endohyphal bacteria is reflected in genomic diversity of Mucoromycotina.</title>
        <authorList>
            <person name="Muszewska A."/>
            <person name="Okrasinska A."/>
            <person name="Steczkiewicz K."/>
            <person name="Drgas O."/>
            <person name="Orlowska M."/>
            <person name="Perlinska-Lenart U."/>
            <person name="Aleksandrzak-Piekarczyk T."/>
            <person name="Szatraj K."/>
            <person name="Zielenkiewicz U."/>
            <person name="Pilsyk S."/>
            <person name="Malc E."/>
            <person name="Mieczkowski P."/>
            <person name="Kruszewska J.S."/>
            <person name="Biernat P."/>
            <person name="Pawlowska J."/>
        </authorList>
    </citation>
    <scope>NUCLEOTIDE SEQUENCE [LARGE SCALE GENOMIC DNA]</scope>
    <source>
        <strain evidence="12 13">CBS 142.35</strain>
    </source>
</reference>
<evidence type="ECO:0000259" key="10">
    <source>
        <dbReference type="Pfam" id="PF02705"/>
    </source>
</evidence>
<dbReference type="GO" id="GO:0016020">
    <property type="term" value="C:membrane"/>
    <property type="evidence" value="ECO:0007669"/>
    <property type="project" value="UniProtKB-SubCell"/>
</dbReference>
<feature type="transmembrane region" description="Helical" evidence="9">
    <location>
        <begin position="175"/>
        <end position="197"/>
    </location>
</feature>
<feature type="domain" description="K+ potassium transporter C-terminal" evidence="11">
    <location>
        <begin position="590"/>
        <end position="747"/>
    </location>
</feature>
<sequence>MLPESKSEKLDLDSESVLELGQEKTIFNSIQTKNSKDVLLNTDTPSRPILSKKTIFYLAFQSIGVIYGDLGTSPLYTFSSVFTDAPTREDILGALSIVIWSLTLVVSIKYVIFVLSANDNGEGGTFALYSLLSRYARINWSNPNVIGRAGFDRYPTGDIKGVNRGLRRWIENSSFIRHLINLLSIMGVCMVIADGMLTPAQTVIGAIQGLRIEVPSITLEARTGISVTILILIFMVQSFGTTKIGVTFAPIVAIWLLLNFACGIWSVYTYDSSVFQAFSPYWIYHWFANHGQQGWEMLAGTLLCLTGVEATFADLGHFSPSAVRISWLCFAYPCILMAYIGEAAVISMDTTGTAWQNPFYASVPPSAFWFAFVMAVLAAIVASQAMITACFSILSQAMTLSCFPQLKVVHTSKKFRGQVYIPVANWLLMIGTVAIAAGFQDTTALGNAYGTCVISTAFITTILMTLVTIIVWRWNIFLSLAFLLFFGLIDGAYLTSALRKVPQGAWFTILVAVVLSTVMYIWRYGSLRQWDYERVLKIKLRQDKLNGLNEVENTTTGHAITTPTTTTALVPYNATKLNTVMIVFDPAGFDSPMSFQHLQSALQVDPTVVIFCHLRHVNIAMVAENERMIVFKPEGTESTYRIIVRQGYKDLPNTSVEFGLMLSNHIARLLQEEGHHSEFETIVEAQARQLTYLTSTISVRSKPSSFLLHRFVIELYAWFRRNTMKNQQEMLGVPVEKLVQIGIQYEL</sequence>
<comment type="caution">
    <text evidence="12">The sequence shown here is derived from an EMBL/GenBank/DDBJ whole genome shotgun (WGS) entry which is preliminary data.</text>
</comment>
<evidence type="ECO:0000256" key="3">
    <source>
        <dbReference type="ARBA" id="ARBA00022538"/>
    </source>
</evidence>
<feature type="transmembrane region" description="Helical" evidence="9">
    <location>
        <begin position="248"/>
        <end position="268"/>
    </location>
</feature>
<feature type="transmembrane region" description="Helical" evidence="9">
    <location>
        <begin position="504"/>
        <end position="522"/>
    </location>
</feature>
<evidence type="ECO:0000256" key="6">
    <source>
        <dbReference type="ARBA" id="ARBA00022989"/>
    </source>
</evidence>
<feature type="transmembrane region" description="Helical" evidence="9">
    <location>
        <begin position="477"/>
        <end position="498"/>
    </location>
</feature>
<evidence type="ECO:0000313" key="13">
    <source>
        <dbReference type="Proteomes" id="UP000646827"/>
    </source>
</evidence>
<comment type="subcellular location">
    <subcellularLocation>
        <location evidence="1">Membrane</location>
        <topology evidence="1">Multi-pass membrane protein</topology>
    </subcellularLocation>
</comment>
<dbReference type="NCBIfam" id="TIGR00794">
    <property type="entry name" value="kup"/>
    <property type="match status" value="1"/>
</dbReference>
<feature type="transmembrane region" description="Helical" evidence="9">
    <location>
        <begin position="91"/>
        <end position="112"/>
    </location>
</feature>
<feature type="transmembrane region" description="Helical" evidence="9">
    <location>
        <begin position="217"/>
        <end position="236"/>
    </location>
</feature>
<evidence type="ECO:0000256" key="7">
    <source>
        <dbReference type="ARBA" id="ARBA00023065"/>
    </source>
</evidence>
<dbReference type="PANTHER" id="PTHR30540:SF83">
    <property type="entry name" value="K+ POTASSIUM TRANSPORTER"/>
    <property type="match status" value="1"/>
</dbReference>
<evidence type="ECO:0000256" key="4">
    <source>
        <dbReference type="ARBA" id="ARBA00022692"/>
    </source>
</evidence>
<evidence type="ECO:0000256" key="9">
    <source>
        <dbReference type="SAM" id="Phobius"/>
    </source>
</evidence>
<evidence type="ECO:0000256" key="1">
    <source>
        <dbReference type="ARBA" id="ARBA00004141"/>
    </source>
</evidence>
<dbReference type="PANTHER" id="PTHR30540">
    <property type="entry name" value="OSMOTIC STRESS POTASSIUM TRANSPORTER"/>
    <property type="match status" value="1"/>
</dbReference>
<proteinExistence type="predicted"/>
<feature type="transmembrane region" description="Helical" evidence="9">
    <location>
        <begin position="368"/>
        <end position="394"/>
    </location>
</feature>
<keyword evidence="7" id="KW-0406">Ion transport</keyword>
<dbReference type="Proteomes" id="UP000646827">
    <property type="component" value="Unassembled WGS sequence"/>
</dbReference>
<organism evidence="12 13">
    <name type="scientific">Circinella minor</name>
    <dbReference type="NCBI Taxonomy" id="1195481"/>
    <lineage>
        <taxon>Eukaryota</taxon>
        <taxon>Fungi</taxon>
        <taxon>Fungi incertae sedis</taxon>
        <taxon>Mucoromycota</taxon>
        <taxon>Mucoromycotina</taxon>
        <taxon>Mucoromycetes</taxon>
        <taxon>Mucorales</taxon>
        <taxon>Lichtheimiaceae</taxon>
        <taxon>Circinella</taxon>
    </lineage>
</organism>
<dbReference type="GO" id="GO:0015079">
    <property type="term" value="F:potassium ion transmembrane transporter activity"/>
    <property type="evidence" value="ECO:0007669"/>
    <property type="project" value="InterPro"/>
</dbReference>
<keyword evidence="3" id="KW-0633">Potassium transport</keyword>
<dbReference type="InterPro" id="IPR053952">
    <property type="entry name" value="K_trans_C"/>
</dbReference>
<name>A0A8H7SEU5_9FUNG</name>
<evidence type="ECO:0000256" key="8">
    <source>
        <dbReference type="ARBA" id="ARBA00023136"/>
    </source>
</evidence>
<evidence type="ECO:0008006" key="14">
    <source>
        <dbReference type="Google" id="ProtNLM"/>
    </source>
</evidence>
<evidence type="ECO:0000256" key="5">
    <source>
        <dbReference type="ARBA" id="ARBA00022958"/>
    </source>
</evidence>
<feature type="transmembrane region" description="Helical" evidence="9">
    <location>
        <begin position="55"/>
        <end position="79"/>
    </location>
</feature>
<dbReference type="InterPro" id="IPR053951">
    <property type="entry name" value="K_trans_N"/>
</dbReference>
<keyword evidence="8 9" id="KW-0472">Membrane</keyword>
<feature type="domain" description="K+ potassium transporter integral membrane" evidence="10">
    <location>
        <begin position="58"/>
        <end position="539"/>
    </location>
</feature>
<dbReference type="AlphaFoldDB" id="A0A8H7SEU5"/>
<keyword evidence="6 9" id="KW-1133">Transmembrane helix</keyword>